<evidence type="ECO:0000256" key="13">
    <source>
        <dbReference type="ARBA" id="ARBA00044502"/>
    </source>
</evidence>
<evidence type="ECO:0000256" key="11">
    <source>
        <dbReference type="ARBA" id="ARBA00023277"/>
    </source>
</evidence>
<dbReference type="EC" id="1.14.99.56" evidence="15"/>
<dbReference type="PANTHER" id="PTHR33353:SF10">
    <property type="entry name" value="ENDO-BETA-1,4-GLUCANASE D"/>
    <property type="match status" value="1"/>
</dbReference>
<dbReference type="Proteomes" id="UP000077266">
    <property type="component" value="Unassembled WGS sequence"/>
</dbReference>
<accession>A0A165CQT5</accession>
<name>A0A165CQT5_EXIGL</name>
<keyword evidence="12" id="KW-0624">Polysaccharide degradation</keyword>
<protein>
    <recommendedName>
        <fullName evidence="15">lytic cellulose monooxygenase (C4-dehydrogenating)</fullName>
        <ecNumber evidence="15">1.14.99.56</ecNumber>
    </recommendedName>
</protein>
<dbReference type="Gene3D" id="2.70.50.70">
    <property type="match status" value="1"/>
</dbReference>
<evidence type="ECO:0000256" key="14">
    <source>
        <dbReference type="ARBA" id="ARBA00045077"/>
    </source>
</evidence>
<feature type="compositionally biased region" description="Polar residues" evidence="16">
    <location>
        <begin position="269"/>
        <end position="311"/>
    </location>
</feature>
<reference evidence="19 20" key="1">
    <citation type="journal article" date="2016" name="Mol. Biol. Evol.">
        <title>Comparative Genomics of Early-Diverging Mushroom-Forming Fungi Provides Insights into the Origins of Lignocellulose Decay Capabilities.</title>
        <authorList>
            <person name="Nagy L.G."/>
            <person name="Riley R."/>
            <person name="Tritt A."/>
            <person name="Adam C."/>
            <person name="Daum C."/>
            <person name="Floudas D."/>
            <person name="Sun H."/>
            <person name="Yadav J.S."/>
            <person name="Pangilinan J."/>
            <person name="Larsson K.H."/>
            <person name="Matsuura K."/>
            <person name="Barry K."/>
            <person name="Labutti K."/>
            <person name="Kuo R."/>
            <person name="Ohm R.A."/>
            <person name="Bhattacharya S.S."/>
            <person name="Shirouzu T."/>
            <person name="Yoshinaga Y."/>
            <person name="Martin F.M."/>
            <person name="Grigoriev I.V."/>
            <person name="Hibbett D.S."/>
        </authorList>
    </citation>
    <scope>NUCLEOTIDE SEQUENCE [LARGE SCALE GENOMIC DNA]</scope>
    <source>
        <strain evidence="19 20">HHB12029</strain>
    </source>
</reference>
<dbReference type="InterPro" id="IPR005103">
    <property type="entry name" value="AA9_LPMO"/>
</dbReference>
<keyword evidence="9" id="KW-0503">Monooxygenase</keyword>
<proteinExistence type="inferred from homology"/>
<feature type="chain" id="PRO_5007856121" description="lytic cellulose monooxygenase (C4-dehydrogenating)" evidence="17">
    <location>
        <begin position="21"/>
        <end position="359"/>
    </location>
</feature>
<evidence type="ECO:0000256" key="5">
    <source>
        <dbReference type="ARBA" id="ARBA00022729"/>
    </source>
</evidence>
<keyword evidence="7" id="KW-0560">Oxidoreductase</keyword>
<evidence type="ECO:0000256" key="15">
    <source>
        <dbReference type="ARBA" id="ARBA00047174"/>
    </source>
</evidence>
<keyword evidence="3" id="KW-0964">Secreted</keyword>
<evidence type="ECO:0000256" key="9">
    <source>
        <dbReference type="ARBA" id="ARBA00023033"/>
    </source>
</evidence>
<evidence type="ECO:0000256" key="12">
    <source>
        <dbReference type="ARBA" id="ARBA00023326"/>
    </source>
</evidence>
<dbReference type="GO" id="GO:0005576">
    <property type="term" value="C:extracellular region"/>
    <property type="evidence" value="ECO:0007669"/>
    <property type="project" value="UniProtKB-SubCell"/>
</dbReference>
<evidence type="ECO:0000256" key="4">
    <source>
        <dbReference type="ARBA" id="ARBA00022723"/>
    </source>
</evidence>
<gene>
    <name evidence="19" type="ORF">EXIGLDRAFT_843331</name>
</gene>
<dbReference type="PANTHER" id="PTHR33353">
    <property type="entry name" value="PUTATIVE (AFU_ORTHOLOGUE AFUA_1G12560)-RELATED"/>
    <property type="match status" value="1"/>
</dbReference>
<sequence>MKSTTFSTLVLSIMTAAGTAFGHGTVDVFKADGVSYPGPLSMDVTVASGYTPPGNSATRQIATLEPLLSTQNILDSTDMTCGPSPSSSAMTIAPITAGSNMTFHFRSGSPPKLWPHNTGPILTYMYRCPTNTSADKCIPGPNEKGWFKIDQQGMDKKGIWAQAAMMQNKSISVPVPFNIPNGDYLVRHEVIALQNAVNQGGAEFYVSCTQVRVKGGSADDSALSAADKVAFPGAYKTDSPGIYVPDLDNGPLHYDTFPGPAVFAAGAPQSNTPSPTETQPNEPTSTPSTGAPLSSASSDGASPTRCTRTSVSLPATPASTPSATQSTAPNQCARKVSKRALRLRRRMLQGRFNPRPLRT</sequence>
<feature type="domain" description="Auxiliary Activity family 9 catalytic" evidence="18">
    <location>
        <begin position="23"/>
        <end position="244"/>
    </location>
</feature>
<evidence type="ECO:0000256" key="8">
    <source>
        <dbReference type="ARBA" id="ARBA00023008"/>
    </source>
</evidence>
<comment type="similarity">
    <text evidence="13">Belongs to the polysaccharide monooxygenase AA9 family.</text>
</comment>
<keyword evidence="10" id="KW-1015">Disulfide bond</keyword>
<keyword evidence="20" id="KW-1185">Reference proteome</keyword>
<organism evidence="19 20">
    <name type="scientific">Exidia glandulosa HHB12029</name>
    <dbReference type="NCBI Taxonomy" id="1314781"/>
    <lineage>
        <taxon>Eukaryota</taxon>
        <taxon>Fungi</taxon>
        <taxon>Dikarya</taxon>
        <taxon>Basidiomycota</taxon>
        <taxon>Agaricomycotina</taxon>
        <taxon>Agaricomycetes</taxon>
        <taxon>Auriculariales</taxon>
        <taxon>Exidiaceae</taxon>
        <taxon>Exidia</taxon>
    </lineage>
</organism>
<dbReference type="GO" id="GO:0046872">
    <property type="term" value="F:metal ion binding"/>
    <property type="evidence" value="ECO:0007669"/>
    <property type="project" value="UniProtKB-KW"/>
</dbReference>
<comment type="catalytic activity">
    <reaction evidence="14">
        <text>[(1-&gt;4)-beta-D-glucosyl]n+m + reduced acceptor + O2 = 4-dehydro-beta-D-glucosyl-[(1-&gt;4)-beta-D-glucosyl]n-1 + [(1-&gt;4)-beta-D-glucosyl]m + acceptor + H2O.</text>
        <dbReference type="EC" id="1.14.99.56"/>
    </reaction>
</comment>
<evidence type="ECO:0000256" key="2">
    <source>
        <dbReference type="ARBA" id="ARBA00004613"/>
    </source>
</evidence>
<dbReference type="InterPro" id="IPR049892">
    <property type="entry name" value="AA9"/>
</dbReference>
<evidence type="ECO:0000256" key="17">
    <source>
        <dbReference type="SAM" id="SignalP"/>
    </source>
</evidence>
<feature type="compositionally biased region" description="Low complexity" evidence="16">
    <location>
        <begin position="312"/>
        <end position="329"/>
    </location>
</feature>
<dbReference type="STRING" id="1314781.A0A165CQT5"/>
<keyword evidence="4" id="KW-0479">Metal-binding</keyword>
<evidence type="ECO:0000256" key="1">
    <source>
        <dbReference type="ARBA" id="ARBA00001973"/>
    </source>
</evidence>
<dbReference type="OrthoDB" id="4849160at2759"/>
<evidence type="ECO:0000256" key="16">
    <source>
        <dbReference type="SAM" id="MobiDB-lite"/>
    </source>
</evidence>
<dbReference type="GO" id="GO:0030245">
    <property type="term" value="P:cellulose catabolic process"/>
    <property type="evidence" value="ECO:0007669"/>
    <property type="project" value="UniProtKB-KW"/>
</dbReference>
<evidence type="ECO:0000313" key="20">
    <source>
        <dbReference type="Proteomes" id="UP000077266"/>
    </source>
</evidence>
<dbReference type="AlphaFoldDB" id="A0A165CQT5"/>
<dbReference type="GO" id="GO:0004497">
    <property type="term" value="F:monooxygenase activity"/>
    <property type="evidence" value="ECO:0007669"/>
    <property type="project" value="UniProtKB-KW"/>
</dbReference>
<evidence type="ECO:0000313" key="19">
    <source>
        <dbReference type="EMBL" id="KZV82923.1"/>
    </source>
</evidence>
<keyword evidence="5 17" id="KW-0732">Signal</keyword>
<comment type="subcellular location">
    <subcellularLocation>
        <location evidence="2">Secreted</location>
    </subcellularLocation>
</comment>
<feature type="signal peptide" evidence="17">
    <location>
        <begin position="1"/>
        <end position="20"/>
    </location>
</feature>
<feature type="region of interest" description="Disordered" evidence="16">
    <location>
        <begin position="258"/>
        <end position="334"/>
    </location>
</feature>
<comment type="cofactor">
    <cofactor evidence="1">
        <name>Cu(2+)</name>
        <dbReference type="ChEBI" id="CHEBI:29036"/>
    </cofactor>
</comment>
<dbReference type="EMBL" id="KV426297">
    <property type="protein sequence ID" value="KZV82923.1"/>
    <property type="molecule type" value="Genomic_DNA"/>
</dbReference>
<keyword evidence="11" id="KW-0119">Carbohydrate metabolism</keyword>
<evidence type="ECO:0000256" key="7">
    <source>
        <dbReference type="ARBA" id="ARBA00023002"/>
    </source>
</evidence>
<evidence type="ECO:0000256" key="6">
    <source>
        <dbReference type="ARBA" id="ARBA00023001"/>
    </source>
</evidence>
<feature type="compositionally biased region" description="Low complexity" evidence="16">
    <location>
        <begin position="258"/>
        <end position="268"/>
    </location>
</feature>
<dbReference type="InParanoid" id="A0A165CQT5"/>
<evidence type="ECO:0000256" key="10">
    <source>
        <dbReference type="ARBA" id="ARBA00023157"/>
    </source>
</evidence>
<dbReference type="Pfam" id="PF03443">
    <property type="entry name" value="AA9"/>
    <property type="match status" value="1"/>
</dbReference>
<dbReference type="CDD" id="cd21175">
    <property type="entry name" value="LPMO_AA9"/>
    <property type="match status" value="1"/>
</dbReference>
<evidence type="ECO:0000259" key="18">
    <source>
        <dbReference type="Pfam" id="PF03443"/>
    </source>
</evidence>
<evidence type="ECO:0000256" key="3">
    <source>
        <dbReference type="ARBA" id="ARBA00022525"/>
    </source>
</evidence>
<keyword evidence="8" id="KW-0186">Copper</keyword>
<keyword evidence="6" id="KW-0136">Cellulose degradation</keyword>